<sequence length="87" mass="10614">MIYVVIVLASIIVIQIVYADRLDERRRKYADELCERWIAEREKWNEERQQLLDRIQAPSYDHLKHHEVKIIKAQKEDKKDETRLEPV</sequence>
<gene>
    <name evidence="1" type="ORF">PSAB_06060</name>
</gene>
<evidence type="ECO:0000313" key="1">
    <source>
        <dbReference type="EMBL" id="AHV96148.1"/>
    </source>
</evidence>
<protein>
    <submittedName>
        <fullName evidence="1">Phage protein</fullName>
    </submittedName>
</protein>
<dbReference type="EMBL" id="CP004078">
    <property type="protein sequence ID" value="AHV96148.1"/>
    <property type="molecule type" value="Genomic_DNA"/>
</dbReference>
<organism evidence="1 2">
    <name type="scientific">Paenibacillus sabinae T27</name>
    <dbReference type="NCBI Taxonomy" id="1268072"/>
    <lineage>
        <taxon>Bacteria</taxon>
        <taxon>Bacillati</taxon>
        <taxon>Bacillota</taxon>
        <taxon>Bacilli</taxon>
        <taxon>Bacillales</taxon>
        <taxon>Paenibacillaceae</taxon>
        <taxon>Paenibacillus</taxon>
    </lineage>
</organism>
<dbReference type="HOGENOM" id="CLU_2480471_0_0_9"/>
<name>X4ZV09_9BACL</name>
<dbReference type="AlphaFoldDB" id="X4ZV09"/>
<dbReference type="OrthoDB" id="2680602at2"/>
<keyword evidence="2" id="KW-1185">Reference proteome</keyword>
<evidence type="ECO:0000313" key="2">
    <source>
        <dbReference type="Proteomes" id="UP000019772"/>
    </source>
</evidence>
<accession>X4ZV09</accession>
<dbReference type="RefSeq" id="WP_025333711.1">
    <property type="nucleotide sequence ID" value="NZ_CP004078.1"/>
</dbReference>
<dbReference type="PATRIC" id="fig|1268072.3.peg.1257"/>
<reference evidence="1 2" key="1">
    <citation type="journal article" date="2014" name="PLoS Genet.">
        <title>Comparative Genomic Analysis of N2-Fixing and Non-N2-Fixing Paenibacillus spp.: Organization, Evolution and Expression of the Nitrogen Fixation Genes.</title>
        <authorList>
            <person name="Xie J.B."/>
            <person name="Du Z."/>
            <person name="Bai L."/>
            <person name="Tian C."/>
            <person name="Zhang Y."/>
            <person name="Xie J.Y."/>
            <person name="Wang T."/>
            <person name="Liu X."/>
            <person name="Chen X."/>
            <person name="Cheng Q."/>
            <person name="Chen S."/>
            <person name="Li J."/>
        </authorList>
    </citation>
    <scope>NUCLEOTIDE SEQUENCE [LARGE SCALE GENOMIC DNA]</scope>
    <source>
        <strain evidence="1 2">T27</strain>
    </source>
</reference>
<proteinExistence type="predicted"/>
<dbReference type="KEGG" id="psab:PSAB_06060"/>
<dbReference type="STRING" id="1268072.PSAB_06060"/>
<dbReference type="Proteomes" id="UP000019772">
    <property type="component" value="Chromosome"/>
</dbReference>